<dbReference type="Pfam" id="PF24055">
    <property type="entry name" value="POL3_N"/>
    <property type="match status" value="1"/>
</dbReference>
<dbReference type="GO" id="GO:0016035">
    <property type="term" value="C:zeta DNA polymerase complex"/>
    <property type="evidence" value="ECO:0007669"/>
    <property type="project" value="InterPro"/>
</dbReference>
<evidence type="ECO:0000256" key="20">
    <source>
        <dbReference type="RuleBase" id="RU000442"/>
    </source>
</evidence>
<evidence type="ECO:0000256" key="15">
    <source>
        <dbReference type="ARBA" id="ARBA00023125"/>
    </source>
</evidence>
<dbReference type="InterPro" id="IPR023211">
    <property type="entry name" value="DNA_pol_palm_dom_sf"/>
</dbReference>
<dbReference type="PANTHER" id="PTHR45812">
    <property type="entry name" value="DNA POLYMERASE ZETA CATALYTIC SUBUNIT"/>
    <property type="match status" value="1"/>
</dbReference>
<feature type="domain" description="DNA-directed DNA polymerase family B multifunctional" evidence="22">
    <location>
        <begin position="963"/>
        <end position="1413"/>
    </location>
</feature>
<comment type="caution">
    <text evidence="26">The sequence shown here is derived from an EMBL/GenBank/DDBJ whole genome shotgun (WGS) entry which is preliminary data.</text>
</comment>
<dbReference type="CDD" id="cd05534">
    <property type="entry name" value="POLBc_zeta"/>
    <property type="match status" value="1"/>
</dbReference>
<dbReference type="Gene3D" id="3.30.342.10">
    <property type="entry name" value="DNA Polymerase, chain B, domain 1"/>
    <property type="match status" value="1"/>
</dbReference>
<accession>A0AAV5R7Q0</accession>
<dbReference type="InterPro" id="IPR025687">
    <property type="entry name" value="Znf-C4pol"/>
</dbReference>
<dbReference type="PRINTS" id="PR00106">
    <property type="entry name" value="DNAPOLB"/>
</dbReference>
<keyword evidence="7 20" id="KW-0235">DNA replication</keyword>
<dbReference type="GO" id="GO:0005634">
    <property type="term" value="C:nucleus"/>
    <property type="evidence" value="ECO:0007669"/>
    <property type="project" value="UniProtKB-SubCell"/>
</dbReference>
<evidence type="ECO:0000256" key="3">
    <source>
        <dbReference type="ARBA" id="ARBA00005755"/>
    </source>
</evidence>
<evidence type="ECO:0000256" key="5">
    <source>
        <dbReference type="ARBA" id="ARBA00022679"/>
    </source>
</evidence>
<keyword evidence="4 20" id="KW-0004">4Fe-4S</keyword>
<organism evidence="26 27">
    <name type="scientific">Pichia kluyveri</name>
    <name type="common">Yeast</name>
    <dbReference type="NCBI Taxonomy" id="36015"/>
    <lineage>
        <taxon>Eukaryota</taxon>
        <taxon>Fungi</taxon>
        <taxon>Dikarya</taxon>
        <taxon>Ascomycota</taxon>
        <taxon>Saccharomycotina</taxon>
        <taxon>Pichiomycetes</taxon>
        <taxon>Pichiales</taxon>
        <taxon>Pichiaceae</taxon>
        <taxon>Pichia</taxon>
    </lineage>
</organism>
<evidence type="ECO:0000256" key="7">
    <source>
        <dbReference type="ARBA" id="ARBA00022705"/>
    </source>
</evidence>
<evidence type="ECO:0000256" key="19">
    <source>
        <dbReference type="ARBA" id="ARBA00066055"/>
    </source>
</evidence>
<dbReference type="GO" id="GO:0042276">
    <property type="term" value="P:error-prone translesion synthesis"/>
    <property type="evidence" value="ECO:0007669"/>
    <property type="project" value="TreeGrafter"/>
</dbReference>
<keyword evidence="27" id="KW-1185">Reference proteome</keyword>
<dbReference type="InterPro" id="IPR056435">
    <property type="entry name" value="DPOD/Z_N"/>
</dbReference>
<keyword evidence="9" id="KW-0227">DNA damage</keyword>
<evidence type="ECO:0000256" key="17">
    <source>
        <dbReference type="ARBA" id="ARBA00023242"/>
    </source>
</evidence>
<keyword evidence="5 20" id="KW-0808">Transferase</keyword>
<comment type="subcellular location">
    <subcellularLocation>
        <location evidence="2 20">Nucleus</location>
    </subcellularLocation>
</comment>
<protein>
    <recommendedName>
        <fullName evidence="20">DNA polymerase</fullName>
        <ecNumber evidence="20">2.7.7.7</ecNumber>
    </recommendedName>
</protein>
<dbReference type="FunFam" id="1.10.132.60:FF:000007">
    <property type="entry name" value="DNA polymerase"/>
    <property type="match status" value="1"/>
</dbReference>
<evidence type="ECO:0000259" key="22">
    <source>
        <dbReference type="Pfam" id="PF00136"/>
    </source>
</evidence>
<proteinExistence type="inferred from homology"/>
<dbReference type="SMART" id="SM00486">
    <property type="entry name" value="POLBc"/>
    <property type="match status" value="1"/>
</dbReference>
<evidence type="ECO:0000256" key="8">
    <source>
        <dbReference type="ARBA" id="ARBA00022723"/>
    </source>
</evidence>
<feature type="compositionally biased region" description="Acidic residues" evidence="21">
    <location>
        <begin position="116"/>
        <end position="132"/>
    </location>
</feature>
<dbReference type="Pfam" id="PF14260">
    <property type="entry name" value="zf-C4pol"/>
    <property type="match status" value="1"/>
</dbReference>
<dbReference type="EMBL" id="BTGB01000005">
    <property type="protein sequence ID" value="GMM46987.1"/>
    <property type="molecule type" value="Genomic_DNA"/>
</dbReference>
<evidence type="ECO:0000256" key="16">
    <source>
        <dbReference type="ARBA" id="ARBA00023204"/>
    </source>
</evidence>
<dbReference type="Gene3D" id="1.10.132.60">
    <property type="entry name" value="DNA polymerase family B, C-terminal domain"/>
    <property type="match status" value="1"/>
</dbReference>
<sequence>MEIQVVSYDSYQSEPTPLDRTFVSFNGIETSHQKIQIVPIIRLYAIVENAPVMVHVHNVFPYLYVPLPNAKLWSMDEMKKELNSWFLEINNQIAISFKSKRKHVKKPKRSKKETTGDDSDIENDVDDSSSDLDDMDFDNDFESNQKNFVADLSVVAGTSIYGYHIGQSTFLKISLSSPKYISRLNRLLLESKVFNKFIQPYEFHIPYLLQFLSDYNIYTLKTVNVSNHFWRSPIVQLSSTQNDTYFSTNLDYFNKLKLTDELHKLINKHIYTVKSSVNVLKSKCFPRMSKSFLELDILSPWIDNRYQLSERHVDQINDYHSSPDTTYITSTKSLLDDVNQLRGSRGLSGFSSQMGLYDNITRSKTPLVWSDNDDLMKLLKKSIQASESSYVNKFKEYDVSNVPKLIHIPKNVKTAFQNIDVLQYRIELDDRYLMSKKFLNCSDYFTSLKTLQLKETHTNEHYVPLSNDNLLNKRPIIPVDYEASESDSDDFEDQNADTSPVMNHTKSLTEKLNASMTDELGDHSISVNNSRLLNSFKNNISNTTISFTRRKASSSDKIKLNSYFSTDNKVNNESIFVFNLQQPLANSKNDFLDSLSSNFNMSKIEYPDPFYSRLSNFDSKPFIFAGEKFTFKCTETDLPLYPSVKQYNLLNKDQTDSYIWKYTPTAPSYKDVHDWCKNEFKSKINSKPNNSFFRSQTKGPTQKFKEFKYPSLQTPIEKTSENLNPLSLLIIEIHVNTRGELLPDPEFDDIQAIFWSFKSKFVNNEHLPSTGVLVNSKDKLKYVSLANQSSISVTCYDSELDLIIALVSLVEYIDPDILSGWELHNSSWGYIIERASIKHQMNLLLKLSRVFSKQNNKMGDRYGYTHASSIKITGRQMLNIWRRLRSELNLNHYSLENVVFHIFHERLPFFESTKLTNMWNGNRRNTFYLLNYYIKRVNYEMDLIMKLEVIEKINEQSRLLGIDFYSIIYRGSQFKVESLLVRLAKAENLMLISPSKKQVFKQDSLECIPLVMEPNSAFYKSPLVVLDFQSLYPSLIMAYNICYSTLLGRLKNYNPNQYTKMGVTTYKATEGILKYLENDITITPNGMIFAKENIRKSLLSKMLLEILNTRIYVKNTMNYFKDDLELRKLYNNRQLALKLIANVTYGYTSATYSGRMPNSDIADAIVSCARETLLNAVKVIEANPTWDATVVYGDTDSLFVYLPGKTKDDAFRLGREIADHITSLNPSPVKLKFEKVYLPSVLISKKRYVGWSFEYESQLEPKFDAKGIETVRRDGIPAQQKILEKSLTILFGTRDMSVLKDYLIAEFVKIIDNKVNIKDFMFAKEVRVGTYKNEKYIPAGARLAMKRTVDDHRVTPQYKERIFYLVRQPINSKEILRDKCVSPSEFIKKEMRLDSDYYINKVIIPPLERIFNLIGIDVRSWVREIPQRRKLTNTNIKLSNLRVDICVCCGESAVDGKLCANCKKNELKVILTIKNRVQRWENTTSSYYSFCKNCVQVAVGEMVSNEMAECCSNEDCNVFYSRVRSVKKTNIAIEELQSVIDW</sequence>
<dbReference type="Gene3D" id="3.30.420.10">
    <property type="entry name" value="Ribonuclease H-like superfamily/Ribonuclease H"/>
    <property type="match status" value="1"/>
</dbReference>
<keyword evidence="11 20" id="KW-0862">Zinc</keyword>
<dbReference type="InterPro" id="IPR042087">
    <property type="entry name" value="DNA_pol_B_thumb"/>
</dbReference>
<keyword evidence="10 20" id="KW-0863">Zinc-finger</keyword>
<dbReference type="PANTHER" id="PTHR45812:SF1">
    <property type="entry name" value="DNA POLYMERASE ZETA CATALYTIC SUBUNIT"/>
    <property type="match status" value="1"/>
</dbReference>
<keyword evidence="13 20" id="KW-0408">Iron</keyword>
<dbReference type="InterPro" id="IPR006133">
    <property type="entry name" value="DNA-dir_DNA_pol_B_exonuc"/>
</dbReference>
<dbReference type="InterPro" id="IPR006172">
    <property type="entry name" value="DNA-dir_DNA_pol_B"/>
</dbReference>
<keyword evidence="6 20" id="KW-0548">Nucleotidyltransferase</keyword>
<dbReference type="EC" id="2.7.7.7" evidence="20"/>
<feature type="domain" description="C4-type zinc-finger of DNA polymerase delta" evidence="24">
    <location>
        <begin position="1446"/>
        <end position="1522"/>
    </location>
</feature>
<dbReference type="GO" id="GO:0051539">
    <property type="term" value="F:4 iron, 4 sulfur cluster binding"/>
    <property type="evidence" value="ECO:0007669"/>
    <property type="project" value="UniProtKB-KW"/>
</dbReference>
<keyword evidence="12 20" id="KW-0239">DNA-directed DNA polymerase</keyword>
<gene>
    <name evidence="26" type="ORF">DAPK24_035620</name>
</gene>
<dbReference type="GO" id="GO:0006260">
    <property type="term" value="P:DNA replication"/>
    <property type="evidence" value="ECO:0007669"/>
    <property type="project" value="UniProtKB-KW"/>
</dbReference>
<reference evidence="26 27" key="1">
    <citation type="journal article" date="2023" name="Elife">
        <title>Identification of key yeast species and microbe-microbe interactions impacting larval growth of Drosophila in the wild.</title>
        <authorList>
            <person name="Mure A."/>
            <person name="Sugiura Y."/>
            <person name="Maeda R."/>
            <person name="Honda K."/>
            <person name="Sakurai N."/>
            <person name="Takahashi Y."/>
            <person name="Watada M."/>
            <person name="Katoh T."/>
            <person name="Gotoh A."/>
            <person name="Gotoh Y."/>
            <person name="Taniguchi I."/>
            <person name="Nakamura K."/>
            <person name="Hayashi T."/>
            <person name="Katayama T."/>
            <person name="Uemura T."/>
            <person name="Hattori Y."/>
        </authorList>
    </citation>
    <scope>NUCLEOTIDE SEQUENCE [LARGE SCALE GENOMIC DNA]</scope>
    <source>
        <strain evidence="26 27">PK-24</strain>
    </source>
</reference>
<evidence type="ECO:0000313" key="27">
    <source>
        <dbReference type="Proteomes" id="UP001378960"/>
    </source>
</evidence>
<comment type="similarity">
    <text evidence="3 20">Belongs to the DNA polymerase type-B family.</text>
</comment>
<evidence type="ECO:0000313" key="26">
    <source>
        <dbReference type="EMBL" id="GMM46987.1"/>
    </source>
</evidence>
<dbReference type="Gene3D" id="3.90.1600.10">
    <property type="entry name" value="Palm domain of DNA polymerase"/>
    <property type="match status" value="1"/>
</dbReference>
<dbReference type="Pfam" id="PF03104">
    <property type="entry name" value="DNA_pol_B_exo1"/>
    <property type="match status" value="1"/>
</dbReference>
<dbReference type="Gene3D" id="1.10.287.690">
    <property type="entry name" value="Helix hairpin bin"/>
    <property type="match status" value="1"/>
</dbReference>
<evidence type="ECO:0000256" key="18">
    <source>
        <dbReference type="ARBA" id="ARBA00049244"/>
    </source>
</evidence>
<keyword evidence="16" id="KW-0234">DNA repair</keyword>
<dbReference type="PROSITE" id="PS00116">
    <property type="entry name" value="DNA_POLYMERASE_B"/>
    <property type="match status" value="1"/>
</dbReference>
<dbReference type="SUPFAM" id="SSF56672">
    <property type="entry name" value="DNA/RNA polymerases"/>
    <property type="match status" value="1"/>
</dbReference>
<dbReference type="SUPFAM" id="SSF53098">
    <property type="entry name" value="Ribonuclease H-like"/>
    <property type="match status" value="1"/>
</dbReference>
<evidence type="ECO:0000256" key="1">
    <source>
        <dbReference type="ARBA" id="ARBA00001966"/>
    </source>
</evidence>
<dbReference type="Pfam" id="PF00136">
    <property type="entry name" value="DNA_pol_B"/>
    <property type="match status" value="1"/>
</dbReference>
<dbReference type="InterPro" id="IPR036397">
    <property type="entry name" value="RNaseH_sf"/>
</dbReference>
<keyword evidence="17 20" id="KW-0539">Nucleus</keyword>
<evidence type="ECO:0000256" key="6">
    <source>
        <dbReference type="ARBA" id="ARBA00022695"/>
    </source>
</evidence>
<dbReference type="GO" id="GO:0008270">
    <property type="term" value="F:zinc ion binding"/>
    <property type="evidence" value="ECO:0007669"/>
    <property type="project" value="UniProtKB-KW"/>
</dbReference>
<dbReference type="FunFam" id="3.30.420.10:FF:000024">
    <property type="entry name" value="DNA polymerase zeta catalytic subunit"/>
    <property type="match status" value="1"/>
</dbReference>
<feature type="domain" description="DNA-directed DNA polymerase family B exonuclease" evidence="23">
    <location>
        <begin position="701"/>
        <end position="898"/>
    </location>
</feature>
<evidence type="ECO:0000259" key="24">
    <source>
        <dbReference type="Pfam" id="PF14260"/>
    </source>
</evidence>
<dbReference type="InterPro" id="IPR012337">
    <property type="entry name" value="RNaseH-like_sf"/>
</dbReference>
<evidence type="ECO:0000256" key="13">
    <source>
        <dbReference type="ARBA" id="ARBA00023004"/>
    </source>
</evidence>
<dbReference type="FunFam" id="1.10.287.690:FF:000002">
    <property type="entry name" value="DNA polymerase zeta"/>
    <property type="match status" value="1"/>
</dbReference>
<evidence type="ECO:0000256" key="2">
    <source>
        <dbReference type="ARBA" id="ARBA00004123"/>
    </source>
</evidence>
<evidence type="ECO:0000256" key="14">
    <source>
        <dbReference type="ARBA" id="ARBA00023014"/>
    </source>
</evidence>
<evidence type="ECO:0000256" key="4">
    <source>
        <dbReference type="ARBA" id="ARBA00022485"/>
    </source>
</evidence>
<evidence type="ECO:0000256" key="21">
    <source>
        <dbReference type="SAM" id="MobiDB-lite"/>
    </source>
</evidence>
<comment type="catalytic activity">
    <reaction evidence="18 20">
        <text>DNA(n) + a 2'-deoxyribonucleoside 5'-triphosphate = DNA(n+1) + diphosphate</text>
        <dbReference type="Rhea" id="RHEA:22508"/>
        <dbReference type="Rhea" id="RHEA-COMP:17339"/>
        <dbReference type="Rhea" id="RHEA-COMP:17340"/>
        <dbReference type="ChEBI" id="CHEBI:33019"/>
        <dbReference type="ChEBI" id="CHEBI:61560"/>
        <dbReference type="ChEBI" id="CHEBI:173112"/>
        <dbReference type="EC" id="2.7.7.7"/>
    </reaction>
</comment>
<comment type="subunit">
    <text evidence="19">Forms DNA polymerase zeta with REV7.</text>
</comment>
<evidence type="ECO:0000256" key="10">
    <source>
        <dbReference type="ARBA" id="ARBA00022771"/>
    </source>
</evidence>
<dbReference type="GO" id="GO:0000166">
    <property type="term" value="F:nucleotide binding"/>
    <property type="evidence" value="ECO:0007669"/>
    <property type="project" value="InterPro"/>
</dbReference>
<dbReference type="InterPro" id="IPR030559">
    <property type="entry name" value="PolZ_Rev3"/>
</dbReference>
<comment type="cofactor">
    <cofactor evidence="1 20">
        <name>[4Fe-4S] cluster</name>
        <dbReference type="ChEBI" id="CHEBI:49883"/>
    </cofactor>
</comment>
<dbReference type="Proteomes" id="UP001378960">
    <property type="component" value="Unassembled WGS sequence"/>
</dbReference>
<dbReference type="CDD" id="cd05778">
    <property type="entry name" value="DNA_polB_zeta_exo"/>
    <property type="match status" value="1"/>
</dbReference>
<feature type="region of interest" description="Disordered" evidence="21">
    <location>
        <begin position="104"/>
        <end position="132"/>
    </location>
</feature>
<evidence type="ECO:0000256" key="9">
    <source>
        <dbReference type="ARBA" id="ARBA00022763"/>
    </source>
</evidence>
<keyword evidence="8 20" id="KW-0479">Metal-binding</keyword>
<dbReference type="GO" id="GO:0003887">
    <property type="term" value="F:DNA-directed DNA polymerase activity"/>
    <property type="evidence" value="ECO:0007669"/>
    <property type="project" value="UniProtKB-KW"/>
</dbReference>
<feature type="domain" description="DNA polymerase delta/zeta catalytic subunit N-terminal" evidence="25">
    <location>
        <begin position="143"/>
        <end position="181"/>
    </location>
</feature>
<dbReference type="GO" id="GO:0000724">
    <property type="term" value="P:double-strand break repair via homologous recombination"/>
    <property type="evidence" value="ECO:0007669"/>
    <property type="project" value="TreeGrafter"/>
</dbReference>
<evidence type="ECO:0000259" key="23">
    <source>
        <dbReference type="Pfam" id="PF03104"/>
    </source>
</evidence>
<evidence type="ECO:0000256" key="11">
    <source>
        <dbReference type="ARBA" id="ARBA00022833"/>
    </source>
</evidence>
<evidence type="ECO:0000256" key="12">
    <source>
        <dbReference type="ARBA" id="ARBA00022932"/>
    </source>
</evidence>
<name>A0AAV5R7Q0_PICKL</name>
<dbReference type="InterPro" id="IPR043502">
    <property type="entry name" value="DNA/RNA_pol_sf"/>
</dbReference>
<evidence type="ECO:0000259" key="25">
    <source>
        <dbReference type="Pfam" id="PF24055"/>
    </source>
</evidence>
<keyword evidence="14 20" id="KW-0411">Iron-sulfur</keyword>
<dbReference type="GO" id="GO:0003677">
    <property type="term" value="F:DNA binding"/>
    <property type="evidence" value="ECO:0007669"/>
    <property type="project" value="UniProtKB-KW"/>
</dbReference>
<dbReference type="InterPro" id="IPR006134">
    <property type="entry name" value="DNA-dir_DNA_pol_B_multi_dom"/>
</dbReference>
<keyword evidence="15 20" id="KW-0238">DNA-binding</keyword>
<dbReference type="InterPro" id="IPR017964">
    <property type="entry name" value="DNA-dir_DNA_pol_B_CS"/>
</dbReference>